<comment type="caution">
    <text evidence="2">The sequence shown here is derived from an EMBL/GenBank/DDBJ whole genome shotgun (WGS) entry which is preliminary data.</text>
</comment>
<dbReference type="Pfam" id="PF02188">
    <property type="entry name" value="GoLoco"/>
    <property type="match status" value="2"/>
</dbReference>
<evidence type="ECO:0000313" key="2">
    <source>
        <dbReference type="EMBL" id="CAF4886416.1"/>
    </source>
</evidence>
<dbReference type="SMART" id="SM00390">
    <property type="entry name" value="GoLoco"/>
    <property type="match status" value="3"/>
</dbReference>
<sequence length="172" mass="19095">PSAQLEDILNTVDRLQQFRLDDQRTALPPAVNHDDNNNNTTTANPSFSPVNEQFFDQLARCQDSRLDDQRAVLIPIQNQNTSVDDESSTRPKPASSVMSTITTTTTTTTTTLGSLSKNSKTLPDDDFFSLLNRLQSRRINQQRTCLPTANSNTPLTSPNSSSTPSKRTRVKQ</sequence>
<dbReference type="Gene3D" id="1.25.40.10">
    <property type="entry name" value="Tetratricopeptide repeat domain"/>
    <property type="match status" value="1"/>
</dbReference>
<organism evidence="2 3">
    <name type="scientific">Rotaria socialis</name>
    <dbReference type="NCBI Taxonomy" id="392032"/>
    <lineage>
        <taxon>Eukaryota</taxon>
        <taxon>Metazoa</taxon>
        <taxon>Spiralia</taxon>
        <taxon>Gnathifera</taxon>
        <taxon>Rotifera</taxon>
        <taxon>Eurotatoria</taxon>
        <taxon>Bdelloidea</taxon>
        <taxon>Philodinida</taxon>
        <taxon>Philodinidae</taxon>
        <taxon>Rotaria</taxon>
    </lineage>
</organism>
<dbReference type="PANTHER" id="PTHR47503:SF1">
    <property type="entry name" value="PURKINJE CELL PROTEIN 2 HOMOLOG"/>
    <property type="match status" value="1"/>
</dbReference>
<feature type="region of interest" description="Disordered" evidence="1">
    <location>
        <begin position="78"/>
        <end position="102"/>
    </location>
</feature>
<feature type="region of interest" description="Disordered" evidence="1">
    <location>
        <begin position="139"/>
        <end position="172"/>
    </location>
</feature>
<protein>
    <submittedName>
        <fullName evidence="2">Uncharacterized protein</fullName>
    </submittedName>
</protein>
<feature type="region of interest" description="Disordered" evidence="1">
    <location>
        <begin position="27"/>
        <end position="49"/>
    </location>
</feature>
<dbReference type="PROSITE" id="PS50877">
    <property type="entry name" value="GOLOCO"/>
    <property type="match status" value="3"/>
</dbReference>
<dbReference type="PANTHER" id="PTHR47503">
    <property type="entry name" value="PURKINJE CELL PROTEIN 2"/>
    <property type="match status" value="1"/>
</dbReference>
<dbReference type="InterPro" id="IPR011990">
    <property type="entry name" value="TPR-like_helical_dom_sf"/>
</dbReference>
<dbReference type="EMBL" id="CAJOBR010008951">
    <property type="protein sequence ID" value="CAF4886416.1"/>
    <property type="molecule type" value="Genomic_DNA"/>
</dbReference>
<gene>
    <name evidence="2" type="ORF">QYT958_LOCUS29756</name>
</gene>
<accession>A0A821U9L5</accession>
<feature type="compositionally biased region" description="Low complexity" evidence="1">
    <location>
        <begin position="150"/>
        <end position="165"/>
    </location>
</feature>
<dbReference type="AlphaFoldDB" id="A0A821U9L5"/>
<dbReference type="GO" id="GO:0005085">
    <property type="term" value="F:guanyl-nucleotide exchange factor activity"/>
    <property type="evidence" value="ECO:0007669"/>
    <property type="project" value="InterPro"/>
</dbReference>
<name>A0A821U9L5_9BILA</name>
<evidence type="ECO:0000313" key="3">
    <source>
        <dbReference type="Proteomes" id="UP000663848"/>
    </source>
</evidence>
<proteinExistence type="predicted"/>
<feature type="non-terminal residue" evidence="2">
    <location>
        <position position="1"/>
    </location>
</feature>
<dbReference type="InterPro" id="IPR042168">
    <property type="entry name" value="Pcp2"/>
</dbReference>
<feature type="compositionally biased region" description="Polar residues" evidence="1">
    <location>
        <begin position="139"/>
        <end position="149"/>
    </location>
</feature>
<evidence type="ECO:0000256" key="1">
    <source>
        <dbReference type="SAM" id="MobiDB-lite"/>
    </source>
</evidence>
<dbReference type="InterPro" id="IPR003109">
    <property type="entry name" value="GoLoco_motif"/>
</dbReference>
<reference evidence="2" key="1">
    <citation type="submission" date="2021-02" db="EMBL/GenBank/DDBJ databases">
        <authorList>
            <person name="Nowell W R."/>
        </authorList>
    </citation>
    <scope>NUCLEOTIDE SEQUENCE</scope>
</reference>
<dbReference type="Proteomes" id="UP000663848">
    <property type="component" value="Unassembled WGS sequence"/>
</dbReference>